<keyword evidence="2" id="KW-1185">Reference proteome</keyword>
<dbReference type="Proteomes" id="UP001172386">
    <property type="component" value="Unassembled WGS sequence"/>
</dbReference>
<accession>A0ACC2ZTA9</accession>
<dbReference type="EMBL" id="JAPDRQ010000303">
    <property type="protein sequence ID" value="KAJ9650838.1"/>
    <property type="molecule type" value="Genomic_DNA"/>
</dbReference>
<sequence>MVNGARSAAHPEKRFKADTVSKLVASINGIVSMPRILHQQLNHRPRRSRLPPMRRIDHRERARSPAQLRQHFHQLPTLQPLAHDERIALANPDPLFGQRHHAQHIVGGLDGRTRQPVHVAPVVAKDPRRQPPGTRHHEGQAQVLLQVVQRLWRAAALQVVRRGHQQQRRVLQLSRHQPAVRQLAQADGQVEAFGHQVHVAVGDVQFHLYLRVLLRKARQHGRQPVVAVGGGHAQAHAAGQRTVLGQYVALGVVQQAEGGAHLFQIEPPGVGQAHAAGGPLQQLPAQPCFQAGDRAAQHRGRGGQRHRAGGERAVLDHRQEHLHIAQVVELAAHLALRGTDVLRCDQFIAAGAMNKVAAIPR</sequence>
<organism evidence="1 2">
    <name type="scientific">Neophaeococcomyces mojaviensis</name>
    <dbReference type="NCBI Taxonomy" id="3383035"/>
    <lineage>
        <taxon>Eukaryota</taxon>
        <taxon>Fungi</taxon>
        <taxon>Dikarya</taxon>
        <taxon>Ascomycota</taxon>
        <taxon>Pezizomycotina</taxon>
        <taxon>Eurotiomycetes</taxon>
        <taxon>Chaetothyriomycetidae</taxon>
        <taxon>Chaetothyriales</taxon>
        <taxon>Chaetothyriales incertae sedis</taxon>
        <taxon>Neophaeococcomyces</taxon>
    </lineage>
</organism>
<name>A0ACC2ZTA9_9EURO</name>
<protein>
    <submittedName>
        <fullName evidence="1">Uncharacterized protein</fullName>
    </submittedName>
</protein>
<gene>
    <name evidence="1" type="ORF">H2198_009855</name>
</gene>
<evidence type="ECO:0000313" key="2">
    <source>
        <dbReference type="Proteomes" id="UP001172386"/>
    </source>
</evidence>
<proteinExistence type="predicted"/>
<evidence type="ECO:0000313" key="1">
    <source>
        <dbReference type="EMBL" id="KAJ9650838.1"/>
    </source>
</evidence>
<reference evidence="1" key="1">
    <citation type="submission" date="2022-10" db="EMBL/GenBank/DDBJ databases">
        <title>Culturing micro-colonial fungi from biological soil crusts in the Mojave desert and describing Neophaeococcomyces mojavensis, and introducing the new genera and species Taxawa tesnikishii.</title>
        <authorList>
            <person name="Kurbessoian T."/>
            <person name="Stajich J.E."/>
        </authorList>
    </citation>
    <scope>NUCLEOTIDE SEQUENCE</scope>
    <source>
        <strain evidence="1">JES_112</strain>
    </source>
</reference>
<comment type="caution">
    <text evidence="1">The sequence shown here is derived from an EMBL/GenBank/DDBJ whole genome shotgun (WGS) entry which is preliminary data.</text>
</comment>